<dbReference type="InterPro" id="IPR012340">
    <property type="entry name" value="NA-bd_OB-fold"/>
</dbReference>
<feature type="binding site" evidence="10">
    <location>
        <position position="133"/>
    </location>
    <ligand>
        <name>NAD(+)</name>
        <dbReference type="ChEBI" id="CHEBI:57540"/>
    </ligand>
</feature>
<dbReference type="InterPro" id="IPR010994">
    <property type="entry name" value="RuvA_2-like"/>
</dbReference>
<reference evidence="14 15" key="1">
    <citation type="submission" date="2016-04" db="EMBL/GenBank/DDBJ databases">
        <authorList>
            <person name="Chen L."/>
            <person name="Zhuang W."/>
            <person name="Wang G."/>
        </authorList>
    </citation>
    <scope>NUCLEOTIDE SEQUENCE [LARGE SCALE GENOMIC DNA]</scope>
    <source>
        <strain evidence="15">GR20</strain>
    </source>
</reference>
<feature type="binding site" evidence="10">
    <location>
        <position position="341"/>
    </location>
    <ligand>
        <name>NAD(+)</name>
        <dbReference type="ChEBI" id="CHEBI:57540"/>
    </ligand>
</feature>
<comment type="similarity">
    <text evidence="10">Belongs to the NAD-dependent DNA ligase family. LigA subfamily.</text>
</comment>
<dbReference type="InterPro" id="IPR013840">
    <property type="entry name" value="DNAligase_N"/>
</dbReference>
<dbReference type="InterPro" id="IPR004149">
    <property type="entry name" value="Znf_DNAligase_C4"/>
</dbReference>
<dbReference type="CDD" id="cd00114">
    <property type="entry name" value="LIGANc"/>
    <property type="match status" value="1"/>
</dbReference>
<dbReference type="SUPFAM" id="SSF47781">
    <property type="entry name" value="RuvA domain 2-like"/>
    <property type="match status" value="1"/>
</dbReference>
<dbReference type="PANTHER" id="PTHR23389:SF9">
    <property type="entry name" value="DNA LIGASE"/>
    <property type="match status" value="1"/>
</dbReference>
<dbReference type="Proteomes" id="UP000192277">
    <property type="component" value="Unassembled WGS sequence"/>
</dbReference>
<dbReference type="InterPro" id="IPR003583">
    <property type="entry name" value="Hlx-hairpin-Hlx_DNA-bd_motif"/>
</dbReference>
<evidence type="ECO:0000256" key="10">
    <source>
        <dbReference type="HAMAP-Rule" id="MF_01588"/>
    </source>
</evidence>
<dbReference type="InterPro" id="IPR018239">
    <property type="entry name" value="DNA_ligase_AS"/>
</dbReference>
<feature type="domain" description="NAD-dependent DNA ligase N-terminal" evidence="13">
    <location>
        <begin position="24"/>
        <end position="474"/>
    </location>
</feature>
<comment type="function">
    <text evidence="10">DNA ligase that catalyzes the formation of phosphodiester linkages between 5'-phosphoryl and 3'-hydroxyl groups in double-stranded DNA using NAD as a coenzyme and as the energy source for the reaction. It is essential for DNA replication and repair of damaged DNA.</text>
</comment>
<dbReference type="SUPFAM" id="SSF56091">
    <property type="entry name" value="DNA ligase/mRNA capping enzyme, catalytic domain"/>
    <property type="match status" value="1"/>
</dbReference>
<dbReference type="Gene3D" id="1.10.287.610">
    <property type="entry name" value="Helix hairpin bin"/>
    <property type="match status" value="1"/>
</dbReference>
<dbReference type="InterPro" id="IPR033136">
    <property type="entry name" value="DNA_ligase_CS"/>
</dbReference>
<feature type="binding site" evidence="10">
    <location>
        <begin position="53"/>
        <end position="57"/>
    </location>
    <ligand>
        <name>NAD(+)</name>
        <dbReference type="ChEBI" id="CHEBI:57540"/>
    </ligand>
</feature>
<dbReference type="SMART" id="SM00278">
    <property type="entry name" value="HhH1"/>
    <property type="match status" value="3"/>
</dbReference>
<keyword evidence="8 10" id="KW-0234">DNA repair</keyword>
<feature type="domain" description="Helix-hairpin-helix DNA-binding motif class 1" evidence="12">
    <location>
        <begin position="472"/>
        <end position="491"/>
    </location>
</feature>
<keyword evidence="15" id="KW-1185">Reference proteome</keyword>
<dbReference type="SMART" id="SM00532">
    <property type="entry name" value="LIGANc"/>
    <property type="match status" value="1"/>
</dbReference>
<comment type="caution">
    <text evidence="14">The sequence shown here is derived from an EMBL/GenBank/DDBJ whole genome shotgun (WGS) entry which is preliminary data.</text>
</comment>
<dbReference type="Pfam" id="PF12826">
    <property type="entry name" value="HHH_2"/>
    <property type="match status" value="1"/>
</dbReference>
<dbReference type="PANTHER" id="PTHR23389">
    <property type="entry name" value="CHROMOSOME TRANSMISSION FIDELITY FACTOR 18"/>
    <property type="match status" value="1"/>
</dbReference>
<dbReference type="Pfam" id="PF03119">
    <property type="entry name" value="DNA_ligase_ZBD"/>
    <property type="match status" value="1"/>
</dbReference>
<dbReference type="EC" id="6.5.1.2" evidence="10 11"/>
<keyword evidence="10" id="KW-0464">Manganese</keyword>
<protein>
    <recommendedName>
        <fullName evidence="10 11">DNA ligase</fullName>
        <ecNumber evidence="10 11">6.5.1.2</ecNumber>
    </recommendedName>
    <alternativeName>
        <fullName evidence="10">Polydeoxyribonucleotide synthase [NAD(+)]</fullName>
    </alternativeName>
</protein>
<evidence type="ECO:0000259" key="13">
    <source>
        <dbReference type="SMART" id="SM00532"/>
    </source>
</evidence>
<gene>
    <name evidence="10" type="primary">ligA</name>
    <name evidence="14" type="ORF">A4D02_21140</name>
</gene>
<keyword evidence="3 10" id="KW-0479">Metal-binding</keyword>
<evidence type="ECO:0000256" key="3">
    <source>
        <dbReference type="ARBA" id="ARBA00022723"/>
    </source>
</evidence>
<keyword evidence="2 10" id="KW-0235">DNA replication</keyword>
<keyword evidence="4 10" id="KW-0227">DNA damage</keyword>
<evidence type="ECO:0000256" key="4">
    <source>
        <dbReference type="ARBA" id="ARBA00022763"/>
    </source>
</evidence>
<name>A0ABX3P1I9_9BACT</name>
<feature type="active site" description="N6-AMP-lysine intermediate" evidence="10">
    <location>
        <position position="135"/>
    </location>
</feature>
<evidence type="ECO:0000256" key="6">
    <source>
        <dbReference type="ARBA" id="ARBA00022842"/>
    </source>
</evidence>
<evidence type="ECO:0000256" key="1">
    <source>
        <dbReference type="ARBA" id="ARBA00022598"/>
    </source>
</evidence>
<evidence type="ECO:0000256" key="9">
    <source>
        <dbReference type="ARBA" id="ARBA00034005"/>
    </source>
</evidence>
<feature type="domain" description="Helix-hairpin-helix DNA-binding motif class 1" evidence="12">
    <location>
        <begin position="506"/>
        <end position="525"/>
    </location>
</feature>
<evidence type="ECO:0000259" key="12">
    <source>
        <dbReference type="SMART" id="SM00278"/>
    </source>
</evidence>
<feature type="binding site" evidence="10">
    <location>
        <position position="435"/>
    </location>
    <ligand>
        <name>Zn(2+)</name>
        <dbReference type="ChEBI" id="CHEBI:29105"/>
    </ligand>
</feature>
<dbReference type="GO" id="GO:0016874">
    <property type="term" value="F:ligase activity"/>
    <property type="evidence" value="ECO:0007669"/>
    <property type="project" value="UniProtKB-KW"/>
</dbReference>
<keyword evidence="6 10" id="KW-0460">Magnesium</keyword>
<dbReference type="EMBL" id="LWBO01000003">
    <property type="protein sequence ID" value="OQP52920.1"/>
    <property type="molecule type" value="Genomic_DNA"/>
</dbReference>
<dbReference type="InterPro" id="IPR041663">
    <property type="entry name" value="DisA/LigA_HHH"/>
</dbReference>
<dbReference type="InterPro" id="IPR004150">
    <property type="entry name" value="NAD_DNA_ligase_OB"/>
</dbReference>
<comment type="cofactor">
    <cofactor evidence="10">
        <name>Mg(2+)</name>
        <dbReference type="ChEBI" id="CHEBI:18420"/>
    </cofactor>
    <cofactor evidence="10">
        <name>Mn(2+)</name>
        <dbReference type="ChEBI" id="CHEBI:29035"/>
    </cofactor>
</comment>
<dbReference type="Gene3D" id="6.20.10.30">
    <property type="match status" value="1"/>
</dbReference>
<dbReference type="NCBIfam" id="TIGR00575">
    <property type="entry name" value="dnlj"/>
    <property type="match status" value="1"/>
</dbReference>
<evidence type="ECO:0000256" key="7">
    <source>
        <dbReference type="ARBA" id="ARBA00023027"/>
    </source>
</evidence>
<comment type="catalytic activity">
    <reaction evidence="9 10 11">
        <text>NAD(+) + (deoxyribonucleotide)n-3'-hydroxyl + 5'-phospho-(deoxyribonucleotide)m = (deoxyribonucleotide)n+m + AMP + beta-nicotinamide D-nucleotide.</text>
        <dbReference type="EC" id="6.5.1.2"/>
    </reaction>
</comment>
<sequence>MKDLLKHTRQLLKAAKSDVIHKTDGQKYAAQLSTIIAWHDHRYYVLNDPVISDVEYDTLFGFLKRIETRWPALVSPTSPTQRIGAKVTGNFKTVAHMTPMLSLDSSYDAQAIIDFDARVRKQSGKKIITYTVELKLDGAGISLIYENDCLVKGATRGDGVNGEDITGNLRTLRSIPLTARFSSYGIDKVEIRGEVIIKKESFRKLNKVRKATGLSLFANARNAAAGSLRLQDPENVSQRDLTAWLYQISYAVDKGKKDVLINKIGNQENAIRLLRILGFNTPEIQKAGSAKEVITICERWNAAREAFLYEIDGLVIKVNDFARYNMLGFTAHHPKWAMAYKFAAKQATTILTAVHFQVGRSGAITPVAVLEPVSIGGVTITSVSLHNEDFIRDKDIRLFDTVIVERAGDVIPYVVKPVKENRPRRARIIRFPLKCPSCGARINRTKGESEWRCININCQAQLKQRIQHFASKQGMDISGMGVKTVDRLFTSGLIQRVPDIYHLHHRQLGSITGFGKQSASKLLNAIEASKTRPLWRLINSLGIDLVGGRTAHILANSVTSLTELIKMSRKELESLPGIGSKVADSIYVYFKQPEHVKMIRELKKAGVKIHNATTALV</sequence>
<dbReference type="SUPFAM" id="SSF50249">
    <property type="entry name" value="Nucleic acid-binding proteins"/>
    <property type="match status" value="1"/>
</dbReference>
<feature type="domain" description="Helix-hairpin-helix DNA-binding motif class 1" evidence="12">
    <location>
        <begin position="570"/>
        <end position="589"/>
    </location>
</feature>
<evidence type="ECO:0000256" key="8">
    <source>
        <dbReference type="ARBA" id="ARBA00023204"/>
    </source>
</evidence>
<accession>A0ABX3P1I9</accession>
<dbReference type="PIRSF" id="PIRSF001604">
    <property type="entry name" value="LigA"/>
    <property type="match status" value="1"/>
</dbReference>
<feature type="binding site" evidence="10">
    <location>
        <position position="438"/>
    </location>
    <ligand>
        <name>Zn(2+)</name>
        <dbReference type="ChEBI" id="CHEBI:29105"/>
    </ligand>
</feature>
<feature type="binding site" evidence="10">
    <location>
        <begin position="102"/>
        <end position="103"/>
    </location>
    <ligand>
        <name>NAD(+)</name>
        <dbReference type="ChEBI" id="CHEBI:57540"/>
    </ligand>
</feature>
<evidence type="ECO:0000256" key="11">
    <source>
        <dbReference type="RuleBase" id="RU000618"/>
    </source>
</evidence>
<evidence type="ECO:0000313" key="15">
    <source>
        <dbReference type="Proteomes" id="UP000192277"/>
    </source>
</evidence>
<keyword evidence="5 10" id="KW-0862">Zinc</keyword>
<evidence type="ECO:0000256" key="2">
    <source>
        <dbReference type="ARBA" id="ARBA00022705"/>
    </source>
</evidence>
<keyword evidence="7 10" id="KW-0520">NAD</keyword>
<dbReference type="HAMAP" id="MF_01588">
    <property type="entry name" value="DNA_ligase_A"/>
    <property type="match status" value="1"/>
</dbReference>
<dbReference type="Gene3D" id="3.30.470.30">
    <property type="entry name" value="DNA ligase/mRNA capping enzyme"/>
    <property type="match status" value="1"/>
</dbReference>
<feature type="binding site" evidence="10">
    <location>
        <position position="458"/>
    </location>
    <ligand>
        <name>Zn(2+)</name>
        <dbReference type="ChEBI" id="CHEBI:29105"/>
    </ligand>
</feature>
<dbReference type="Pfam" id="PF01653">
    <property type="entry name" value="DNA_ligase_aden"/>
    <property type="match status" value="1"/>
</dbReference>
<dbReference type="PROSITE" id="PS01056">
    <property type="entry name" value="DNA_LIGASE_N2"/>
    <property type="match status" value="1"/>
</dbReference>
<evidence type="ECO:0000256" key="5">
    <source>
        <dbReference type="ARBA" id="ARBA00022833"/>
    </source>
</evidence>
<feature type="binding site" evidence="10">
    <location>
        <position position="194"/>
    </location>
    <ligand>
        <name>NAD(+)</name>
        <dbReference type="ChEBI" id="CHEBI:57540"/>
    </ligand>
</feature>
<proteinExistence type="inferred from homology"/>
<dbReference type="Gene3D" id="2.40.50.140">
    <property type="entry name" value="Nucleic acid-binding proteins"/>
    <property type="match status" value="1"/>
</dbReference>
<dbReference type="NCBIfam" id="NF005932">
    <property type="entry name" value="PRK07956.1"/>
    <property type="match status" value="1"/>
</dbReference>
<keyword evidence="1 10" id="KW-0436">Ligase</keyword>
<dbReference type="InterPro" id="IPR013839">
    <property type="entry name" value="DNAligase_adenylation"/>
</dbReference>
<evidence type="ECO:0000313" key="14">
    <source>
        <dbReference type="EMBL" id="OQP52920.1"/>
    </source>
</evidence>
<dbReference type="InterPro" id="IPR001679">
    <property type="entry name" value="DNA_ligase"/>
</dbReference>
<feature type="binding site" evidence="10">
    <location>
        <position position="156"/>
    </location>
    <ligand>
        <name>NAD(+)</name>
        <dbReference type="ChEBI" id="CHEBI:57540"/>
    </ligand>
</feature>
<dbReference type="PROSITE" id="PS01055">
    <property type="entry name" value="DNA_LIGASE_N1"/>
    <property type="match status" value="1"/>
</dbReference>
<dbReference type="Gene3D" id="1.10.150.20">
    <property type="entry name" value="5' to 3' exonuclease, C-terminal subdomain"/>
    <property type="match status" value="2"/>
</dbReference>
<feature type="binding site" evidence="10">
    <location>
        <position position="317"/>
    </location>
    <ligand>
        <name>NAD(+)</name>
        <dbReference type="ChEBI" id="CHEBI:57540"/>
    </ligand>
</feature>
<dbReference type="RefSeq" id="WP_014218552.1">
    <property type="nucleotide sequence ID" value="NZ_LWBO01000003.1"/>
</dbReference>
<comment type="caution">
    <text evidence="10">Lacks conserved residue(s) required for the propagation of feature annotation.</text>
</comment>
<organism evidence="14 15">
    <name type="scientific">Niastella koreensis</name>
    <dbReference type="NCBI Taxonomy" id="354356"/>
    <lineage>
        <taxon>Bacteria</taxon>
        <taxon>Pseudomonadati</taxon>
        <taxon>Bacteroidota</taxon>
        <taxon>Chitinophagia</taxon>
        <taxon>Chitinophagales</taxon>
        <taxon>Chitinophagaceae</taxon>
        <taxon>Niastella</taxon>
    </lineage>
</organism>
<dbReference type="Pfam" id="PF03120">
    <property type="entry name" value="OB_DNA_ligase"/>
    <property type="match status" value="1"/>
</dbReference>